<dbReference type="AlphaFoldDB" id="A0A9N9B1U4"/>
<evidence type="ECO:0000313" key="3">
    <source>
        <dbReference type="Proteomes" id="UP000789831"/>
    </source>
</evidence>
<comment type="caution">
    <text evidence="2">The sequence shown here is derived from an EMBL/GenBank/DDBJ whole genome shotgun (WGS) entry which is preliminary data.</text>
</comment>
<feature type="compositionally biased region" description="Basic and acidic residues" evidence="1">
    <location>
        <begin position="65"/>
        <end position="77"/>
    </location>
</feature>
<evidence type="ECO:0000256" key="1">
    <source>
        <dbReference type="SAM" id="MobiDB-lite"/>
    </source>
</evidence>
<reference evidence="2" key="1">
    <citation type="submission" date="2021-06" db="EMBL/GenBank/DDBJ databases">
        <authorList>
            <person name="Kallberg Y."/>
            <person name="Tangrot J."/>
            <person name="Rosling A."/>
        </authorList>
    </citation>
    <scope>NUCLEOTIDE SEQUENCE</scope>
    <source>
        <strain evidence="2">MT106</strain>
    </source>
</reference>
<proteinExistence type="predicted"/>
<sequence length="104" mass="11434">MPTQFSSPRAAIYVELARKKMCTKRSSGIVKECVNLSPLGLVTSRQKKEKLPPPEISEFLHSSEENDNCHVAPEERGPTTVTEQKSAVINGNTSIQQNPSNPTL</sequence>
<protein>
    <submittedName>
        <fullName evidence="2">5202_t:CDS:1</fullName>
    </submittedName>
</protein>
<feature type="region of interest" description="Disordered" evidence="1">
    <location>
        <begin position="65"/>
        <end position="104"/>
    </location>
</feature>
<accession>A0A9N9B1U4</accession>
<dbReference type="Proteomes" id="UP000789831">
    <property type="component" value="Unassembled WGS sequence"/>
</dbReference>
<gene>
    <name evidence="2" type="ORF">AGERDE_LOCUS6640</name>
</gene>
<keyword evidence="3" id="KW-1185">Reference proteome</keyword>
<feature type="compositionally biased region" description="Polar residues" evidence="1">
    <location>
        <begin position="79"/>
        <end position="104"/>
    </location>
</feature>
<organism evidence="2 3">
    <name type="scientific">Ambispora gerdemannii</name>
    <dbReference type="NCBI Taxonomy" id="144530"/>
    <lineage>
        <taxon>Eukaryota</taxon>
        <taxon>Fungi</taxon>
        <taxon>Fungi incertae sedis</taxon>
        <taxon>Mucoromycota</taxon>
        <taxon>Glomeromycotina</taxon>
        <taxon>Glomeromycetes</taxon>
        <taxon>Archaeosporales</taxon>
        <taxon>Ambisporaceae</taxon>
        <taxon>Ambispora</taxon>
    </lineage>
</organism>
<dbReference type="EMBL" id="CAJVPL010001066">
    <property type="protein sequence ID" value="CAG8550471.1"/>
    <property type="molecule type" value="Genomic_DNA"/>
</dbReference>
<name>A0A9N9B1U4_9GLOM</name>
<evidence type="ECO:0000313" key="2">
    <source>
        <dbReference type="EMBL" id="CAG8550471.1"/>
    </source>
</evidence>